<dbReference type="CDD" id="cd11386">
    <property type="entry name" value="MCP_signal"/>
    <property type="match status" value="1"/>
</dbReference>
<dbReference type="AlphaFoldDB" id="A0A166V3L1"/>
<dbReference type="InterPro" id="IPR050903">
    <property type="entry name" value="Bact_Chemotaxis_MeTrfase"/>
</dbReference>
<dbReference type="InterPro" id="IPR000700">
    <property type="entry name" value="PAS-assoc_C"/>
</dbReference>
<dbReference type="Proteomes" id="UP000076643">
    <property type="component" value="Unassembled WGS sequence"/>
</dbReference>
<evidence type="ECO:0000313" key="6">
    <source>
        <dbReference type="Proteomes" id="UP000076643"/>
    </source>
</evidence>
<dbReference type="GO" id="GO:0007165">
    <property type="term" value="P:signal transduction"/>
    <property type="evidence" value="ECO:0007669"/>
    <property type="project" value="UniProtKB-KW"/>
</dbReference>
<dbReference type="NCBIfam" id="TIGR00229">
    <property type="entry name" value="sensory_box"/>
    <property type="match status" value="2"/>
</dbReference>
<keyword evidence="2" id="KW-0175">Coiled coil</keyword>
<dbReference type="RefSeq" id="WP_063365911.1">
    <property type="nucleotide sequence ID" value="NZ_AQHB01000046.1"/>
</dbReference>
<dbReference type="SMART" id="SM00283">
    <property type="entry name" value="MA"/>
    <property type="match status" value="1"/>
</dbReference>
<dbReference type="PANTHER" id="PTHR24422:SF10">
    <property type="entry name" value="CHEMOTAXIS PROTEIN METHYLTRANSFERASE 2"/>
    <property type="match status" value="1"/>
</dbReference>
<feature type="domain" description="PAC" evidence="4">
    <location>
        <begin position="95"/>
        <end position="149"/>
    </location>
</feature>
<dbReference type="PROSITE" id="PS50113">
    <property type="entry name" value="PAC"/>
    <property type="match status" value="2"/>
</dbReference>
<accession>A0A166V3L1</accession>
<dbReference type="Pfam" id="PF00015">
    <property type="entry name" value="MCPsignal"/>
    <property type="match status" value="1"/>
</dbReference>
<keyword evidence="6" id="KW-1185">Reference proteome</keyword>
<feature type="domain" description="Methyl-accepting transducer" evidence="3">
    <location>
        <begin position="251"/>
        <end position="437"/>
    </location>
</feature>
<name>A0A166V3L1_9GAMM</name>
<dbReference type="EMBL" id="AUYB01000136">
    <property type="protein sequence ID" value="KZN31678.1"/>
    <property type="molecule type" value="Genomic_DNA"/>
</dbReference>
<dbReference type="Gene3D" id="1.10.287.950">
    <property type="entry name" value="Methyl-accepting chemotaxis protein"/>
    <property type="match status" value="1"/>
</dbReference>
<dbReference type="CDD" id="cd00130">
    <property type="entry name" value="PAS"/>
    <property type="match status" value="2"/>
</dbReference>
<feature type="coiled-coil region" evidence="2">
    <location>
        <begin position="403"/>
        <end position="437"/>
    </location>
</feature>
<dbReference type="SUPFAM" id="SSF55785">
    <property type="entry name" value="PYP-like sensor domain (PAS domain)"/>
    <property type="match status" value="2"/>
</dbReference>
<evidence type="ECO:0000259" key="3">
    <source>
        <dbReference type="PROSITE" id="PS50111"/>
    </source>
</evidence>
<evidence type="ECO:0000256" key="1">
    <source>
        <dbReference type="PROSITE-ProRule" id="PRU00284"/>
    </source>
</evidence>
<protein>
    <recommendedName>
        <fullName evidence="7">Chemotaxis protein</fullName>
    </recommendedName>
</protein>
<evidence type="ECO:0000256" key="2">
    <source>
        <dbReference type="SAM" id="Coils"/>
    </source>
</evidence>
<dbReference type="GO" id="GO:0006935">
    <property type="term" value="P:chemotaxis"/>
    <property type="evidence" value="ECO:0007669"/>
    <property type="project" value="UniProtKB-ARBA"/>
</dbReference>
<dbReference type="InterPro" id="IPR035965">
    <property type="entry name" value="PAS-like_dom_sf"/>
</dbReference>
<dbReference type="PATRIC" id="fig|1365250.3.peg.4419"/>
<dbReference type="Gene3D" id="3.30.450.20">
    <property type="entry name" value="PAS domain"/>
    <property type="match status" value="2"/>
</dbReference>
<dbReference type="GO" id="GO:0016020">
    <property type="term" value="C:membrane"/>
    <property type="evidence" value="ECO:0007669"/>
    <property type="project" value="InterPro"/>
</dbReference>
<dbReference type="InterPro" id="IPR004089">
    <property type="entry name" value="MCPsignal_dom"/>
</dbReference>
<evidence type="ECO:0000313" key="5">
    <source>
        <dbReference type="EMBL" id="KZN31678.1"/>
    </source>
</evidence>
<dbReference type="InterPro" id="IPR001610">
    <property type="entry name" value="PAC"/>
</dbReference>
<reference evidence="5 6" key="1">
    <citation type="submission" date="2013-07" db="EMBL/GenBank/DDBJ databases">
        <title>Comparative Genomic and Metabolomic Analysis of Twelve Strains of Pseudoalteromonas luteoviolacea.</title>
        <authorList>
            <person name="Vynne N.G."/>
            <person name="Mansson M."/>
            <person name="Gram L."/>
        </authorList>
    </citation>
    <scope>NUCLEOTIDE SEQUENCE [LARGE SCALE GENOMIC DNA]</scope>
    <source>
        <strain evidence="5 6">DSM 6061</strain>
    </source>
</reference>
<dbReference type="STRING" id="43657.S4054249_10155"/>
<dbReference type="InterPro" id="IPR000014">
    <property type="entry name" value="PAS"/>
</dbReference>
<evidence type="ECO:0008006" key="7">
    <source>
        <dbReference type="Google" id="ProtNLM"/>
    </source>
</evidence>
<keyword evidence="1" id="KW-0807">Transducer</keyword>
<dbReference type="SMART" id="SM00086">
    <property type="entry name" value="PAC"/>
    <property type="match status" value="2"/>
</dbReference>
<dbReference type="Pfam" id="PF08447">
    <property type="entry name" value="PAS_3"/>
    <property type="match status" value="2"/>
</dbReference>
<feature type="domain" description="PAC" evidence="4">
    <location>
        <begin position="217"/>
        <end position="271"/>
    </location>
</feature>
<dbReference type="InterPro" id="IPR013655">
    <property type="entry name" value="PAS_fold_3"/>
</dbReference>
<dbReference type="PROSITE" id="PS50111">
    <property type="entry name" value="CHEMOTAXIS_TRANSDUC_2"/>
    <property type="match status" value="1"/>
</dbReference>
<comment type="caution">
    <text evidence="5">The sequence shown here is derived from an EMBL/GenBank/DDBJ whole genome shotgun (WGS) entry which is preliminary data.</text>
</comment>
<dbReference type="PANTHER" id="PTHR24422">
    <property type="entry name" value="CHEMOTAXIS PROTEIN METHYLTRANSFERASE"/>
    <property type="match status" value="1"/>
</dbReference>
<organism evidence="5 6">
    <name type="scientific">Pseudoalteromonas luteoviolacea DSM 6061</name>
    <dbReference type="NCBI Taxonomy" id="1365250"/>
    <lineage>
        <taxon>Bacteria</taxon>
        <taxon>Pseudomonadati</taxon>
        <taxon>Pseudomonadota</taxon>
        <taxon>Gammaproteobacteria</taxon>
        <taxon>Alteromonadales</taxon>
        <taxon>Pseudoalteromonadaceae</taxon>
        <taxon>Pseudoalteromonas</taxon>
    </lineage>
</organism>
<gene>
    <name evidence="5" type="ORF">N475_04285</name>
</gene>
<sequence>MFTFGKEKKALQLLLDTERDKKQLLEQTFNSVSRSTAIIEFTPDGNIMTANQNFLDAMEYSLEELVGKHHRIFCNREYVNSANYTTLWRTLNTGKFFSGTIERFTKSGKQLWLEASYNPVLDDNGKLLKIVKFASDVTERELKSVSQQNVIDALYRSMAVIEFDVSGNVLTANDNFLAATGYQLTEIVGLHHRTFCPDHVVNSPDYKALWNQLASGQYFSGQVERKSKHGHELWLEASYNPVIDKNGKVIKVTKFASDITDRIVSTRQTQENVGHASELADKAAHSGAHSVSSVIQLMERLSSDMNVAVSNIEALNRQSDQINNIVSTISAIAEQTNLLALNAAIEAARAGEQGRGFAVVADEVRQLAARTSSSTTEIADVVKENVALSGEATASMDKSAKQVEAGVQLIEELNNTIKDINQQVESIVDAVSQLNTQ</sequence>
<evidence type="ECO:0000259" key="4">
    <source>
        <dbReference type="PROSITE" id="PS50113"/>
    </source>
</evidence>
<proteinExistence type="predicted"/>
<dbReference type="SUPFAM" id="SSF58104">
    <property type="entry name" value="Methyl-accepting chemotaxis protein (MCP) signaling domain"/>
    <property type="match status" value="1"/>
</dbReference>